<dbReference type="RefSeq" id="YP_007674212.1">
    <property type="nucleotide sequence ID" value="NC_020849.1"/>
</dbReference>
<dbReference type="GeneID" id="15010745"/>
<dbReference type="EMBL" id="JF974296">
    <property type="protein sequence ID" value="AGH57631.1"/>
    <property type="molecule type" value="Genomic_DNA"/>
</dbReference>
<evidence type="ECO:0000313" key="3">
    <source>
        <dbReference type="Proteomes" id="UP000204048"/>
    </source>
</evidence>
<keyword evidence="3" id="KW-1185">Reference proteome</keyword>
<evidence type="ECO:0000313" key="2">
    <source>
        <dbReference type="EMBL" id="AGH57631.1"/>
    </source>
</evidence>
<proteinExistence type="predicted"/>
<dbReference type="KEGG" id="vg:15010844"/>
<dbReference type="KEGG" id="vg:15010745"/>
<gene>
    <name evidence="1" type="ORF">PYDG_00002</name>
    <name evidence="2" type="ORF">PYDG_00102</name>
</gene>
<organism evidence="1 3">
    <name type="scientific">Pseudoalteromonas phage pYD6-A</name>
    <dbReference type="NCBI Taxonomy" id="754052"/>
    <lineage>
        <taxon>Viruses</taxon>
        <taxon>Duplodnaviria</taxon>
        <taxon>Heunggongvirae</taxon>
        <taxon>Uroviricota</taxon>
        <taxon>Caudoviricetes</taxon>
        <taxon>Schitoviridae</taxon>
        <taxon>Fuhrmanvirinae</taxon>
        <taxon>Matsuvirus</taxon>
        <taxon>Matsuvirus pYD6A</taxon>
    </lineage>
</organism>
<sequence>MNDYFTDEIIEELESIEHKAKRNWKIAWEAERKEEVESIQLPSWFKKKAP</sequence>
<dbReference type="Proteomes" id="UP000204048">
    <property type="component" value="Segment"/>
</dbReference>
<protein>
    <submittedName>
        <fullName evidence="1">Uncharacterized protein</fullName>
    </submittedName>
</protein>
<name>M4T3U1_9CAUD</name>
<dbReference type="RefSeq" id="YP_007674309.1">
    <property type="nucleotide sequence ID" value="NC_020849.1"/>
</dbReference>
<evidence type="ECO:0000313" key="1">
    <source>
        <dbReference type="EMBL" id="AGH57534.1"/>
    </source>
</evidence>
<dbReference type="EMBL" id="JF974296">
    <property type="protein sequence ID" value="AGH57534.1"/>
    <property type="molecule type" value="Genomic_DNA"/>
</dbReference>
<dbReference type="GeneID" id="15010844"/>
<reference evidence="1 3" key="1">
    <citation type="submission" date="2010-11" db="EMBL/GenBank/DDBJ databases">
        <title>The Genome Sequence of Pseudoalteromonas phage pYD6-A.</title>
        <authorList>
            <consortium name="The Broad Institute Genome Sequencing Platform"/>
            <person name="Henn M.R."/>
            <person name="Wolf A."/>
            <person name="Jost G."/>
            <person name="Levin J."/>
            <person name="Malboeuf C."/>
            <person name="Casali M."/>
            <person name="Russ C."/>
            <person name="Lennon N."/>
            <person name="Chapman S.B."/>
            <person name="Erlich R."/>
            <person name="Young S.K."/>
            <person name="Yandava C."/>
            <person name="Zeng Q."/>
            <person name="Alvarado L."/>
            <person name="Anderson S."/>
            <person name="Berlin A."/>
            <person name="Chen Z."/>
            <person name="Freedman E."/>
            <person name="Gellesch M."/>
            <person name="Goldberg J."/>
            <person name="Green L."/>
            <person name="Griggs A."/>
            <person name="Gujja S."/>
            <person name="Heilman E.R."/>
            <person name="Heiman D."/>
            <person name="Hollinger A."/>
            <person name="Howarth C."/>
            <person name="Larson L."/>
            <person name="Mehta T."/>
            <person name="Pearson M."/>
            <person name="Roberts A."/>
            <person name="Ryan E."/>
            <person name="Saif S."/>
            <person name="Shea T."/>
            <person name="Shenoy N."/>
            <person name="Sisk P."/>
            <person name="Stolte C."/>
            <person name="Sykes S."/>
            <person name="White J."/>
            <person name="Haas B."/>
            <person name="Nusbaum C."/>
            <person name="Birren B."/>
        </authorList>
    </citation>
    <scope>NUCLEOTIDE SEQUENCE [LARGE SCALE GENOMIC DNA]</scope>
    <source>
        <strain evidence="3">pYD6-A</strain>
        <strain evidence="1">PYD6-A</strain>
    </source>
</reference>
<accession>M4T3U1</accession>